<keyword evidence="2" id="KW-1185">Reference proteome</keyword>
<comment type="caution">
    <text evidence="1">The sequence shown here is derived from an EMBL/GenBank/DDBJ whole genome shotgun (WGS) entry which is preliminary data.</text>
</comment>
<reference evidence="1 2" key="1">
    <citation type="submission" date="2023-02" db="EMBL/GenBank/DDBJ databases">
        <title>LHISI_Scaffold_Assembly.</title>
        <authorList>
            <person name="Stuart O.P."/>
            <person name="Cleave R."/>
            <person name="Magrath M.J.L."/>
            <person name="Mikheyev A.S."/>
        </authorList>
    </citation>
    <scope>NUCLEOTIDE SEQUENCE [LARGE SCALE GENOMIC DNA]</scope>
    <source>
        <strain evidence="1">Daus_M_001</strain>
        <tissue evidence="1">Leg muscle</tissue>
    </source>
</reference>
<accession>A0ABQ9GLD4</accession>
<dbReference type="EMBL" id="JARBHB010000011">
    <property type="protein sequence ID" value="KAJ8872812.1"/>
    <property type="molecule type" value="Genomic_DNA"/>
</dbReference>
<protein>
    <submittedName>
        <fullName evidence="1">Uncharacterized protein</fullName>
    </submittedName>
</protein>
<proteinExistence type="predicted"/>
<evidence type="ECO:0000313" key="2">
    <source>
        <dbReference type="Proteomes" id="UP001159363"/>
    </source>
</evidence>
<sequence>MEHYLKQLIKNKNIFSNYITIRHSMRMMRTAGYVHHEPSKWQNIGQRYKKWFFQLQRTPTITQCALNNEKSMFNKCEFCPAGKEAKQVLCVNGEEVDDDDDDDYETEIKCH</sequence>
<organism evidence="1 2">
    <name type="scientific">Dryococelus australis</name>
    <dbReference type="NCBI Taxonomy" id="614101"/>
    <lineage>
        <taxon>Eukaryota</taxon>
        <taxon>Metazoa</taxon>
        <taxon>Ecdysozoa</taxon>
        <taxon>Arthropoda</taxon>
        <taxon>Hexapoda</taxon>
        <taxon>Insecta</taxon>
        <taxon>Pterygota</taxon>
        <taxon>Neoptera</taxon>
        <taxon>Polyneoptera</taxon>
        <taxon>Phasmatodea</taxon>
        <taxon>Verophasmatodea</taxon>
        <taxon>Anareolatae</taxon>
        <taxon>Phasmatidae</taxon>
        <taxon>Eurycanthinae</taxon>
        <taxon>Dryococelus</taxon>
    </lineage>
</organism>
<evidence type="ECO:0000313" key="1">
    <source>
        <dbReference type="EMBL" id="KAJ8872812.1"/>
    </source>
</evidence>
<name>A0ABQ9GLD4_9NEOP</name>
<gene>
    <name evidence="1" type="ORF">PR048_026428</name>
</gene>
<dbReference type="Proteomes" id="UP001159363">
    <property type="component" value="Chromosome 10"/>
</dbReference>